<proteinExistence type="predicted"/>
<evidence type="ECO:0000313" key="3">
    <source>
        <dbReference type="EMBL" id="KAK1443583.1"/>
    </source>
</evidence>
<keyword evidence="2" id="KW-0732">Signal</keyword>
<reference evidence="3" key="1">
    <citation type="submission" date="2023-08" db="EMBL/GenBank/DDBJ databases">
        <title>Draft sequence of the Babesia gibsoni genome.</title>
        <authorList>
            <person name="Yamagishi J.Y."/>
            <person name="Xuan X.X."/>
        </authorList>
    </citation>
    <scope>NUCLEOTIDE SEQUENCE</scope>
    <source>
        <strain evidence="3">Azabu</strain>
    </source>
</reference>
<dbReference type="Proteomes" id="UP001230268">
    <property type="component" value="Unassembled WGS sequence"/>
</dbReference>
<feature type="chain" id="PRO_5041922261" evidence="2">
    <location>
        <begin position="24"/>
        <end position="268"/>
    </location>
</feature>
<feature type="signal peptide" evidence="2">
    <location>
        <begin position="1"/>
        <end position="23"/>
    </location>
</feature>
<dbReference type="EMBL" id="JAVEPI010000002">
    <property type="protein sequence ID" value="KAK1443583.1"/>
    <property type="molecule type" value="Genomic_DNA"/>
</dbReference>
<dbReference type="GO" id="GO:0005892">
    <property type="term" value="C:acetylcholine-gated channel complex"/>
    <property type="evidence" value="ECO:0007669"/>
    <property type="project" value="InterPro"/>
</dbReference>
<evidence type="ECO:0000313" key="4">
    <source>
        <dbReference type="Proteomes" id="UP001230268"/>
    </source>
</evidence>
<protein>
    <submittedName>
        <fullName evidence="3">Uncharacterized protein</fullName>
    </submittedName>
</protein>
<feature type="compositionally biased region" description="Basic and acidic residues" evidence="1">
    <location>
        <begin position="48"/>
        <end position="87"/>
    </location>
</feature>
<evidence type="ECO:0000256" key="1">
    <source>
        <dbReference type="SAM" id="MobiDB-lite"/>
    </source>
</evidence>
<keyword evidence="4" id="KW-1185">Reference proteome</keyword>
<evidence type="ECO:0000256" key="2">
    <source>
        <dbReference type="SAM" id="SignalP"/>
    </source>
</evidence>
<name>A0AAD8PDM3_BABGI</name>
<organism evidence="3 4">
    <name type="scientific">Babesia gibsoni</name>
    <dbReference type="NCBI Taxonomy" id="33632"/>
    <lineage>
        <taxon>Eukaryota</taxon>
        <taxon>Sar</taxon>
        <taxon>Alveolata</taxon>
        <taxon>Apicomplexa</taxon>
        <taxon>Aconoidasida</taxon>
        <taxon>Piroplasmida</taxon>
        <taxon>Babesiidae</taxon>
        <taxon>Babesia</taxon>
    </lineage>
</organism>
<dbReference type="InterPro" id="IPR033438">
    <property type="entry name" value="MOLO1"/>
</dbReference>
<feature type="region of interest" description="Disordered" evidence="1">
    <location>
        <begin position="47"/>
        <end position="87"/>
    </location>
</feature>
<dbReference type="Gene3D" id="3.10.310.50">
    <property type="match status" value="1"/>
</dbReference>
<sequence length="268" mass="30087">MLVNWFVCVNTVWFLTLNVKAESRIPPGKFRFDDDIAYLTEGTTIDSLPKKKDEKPKEEATPPPTKDKTHIDANANKGERKNTQRGHKEAFISLSSDKIPRPQSIGYTVESYPNPLTNPGLCVHSSHGTHSMLCDPDGVLSDSQQVEINAMLRKEGKYVVLVALAYTILVVDKDKDAQHAFTEKLLRSWGQDDKEYVLMVIRESSVSQATYQMMSYPRYVFPKEKHLPQRNISSIESTFNKEHSDVFEALVVAIASINGCLSGHGTSK</sequence>
<accession>A0AAD8PDM3</accession>
<comment type="caution">
    <text evidence="3">The sequence shown here is derived from an EMBL/GenBank/DDBJ whole genome shotgun (WGS) entry which is preliminary data.</text>
</comment>
<dbReference type="AlphaFoldDB" id="A0AAD8PDM3"/>
<dbReference type="Pfam" id="PF17175">
    <property type="entry name" value="MOLO1"/>
    <property type="match status" value="1"/>
</dbReference>
<gene>
    <name evidence="3" type="ORF">BgAZ_204590</name>
</gene>